<reference evidence="1" key="3">
    <citation type="submission" date="2023-05" db="EMBL/GenBank/DDBJ databases">
        <authorList>
            <person name="Smith C.H."/>
        </authorList>
    </citation>
    <scope>NUCLEOTIDE SEQUENCE</scope>
    <source>
        <strain evidence="1">CHS0354</strain>
        <tissue evidence="1">Mantle</tissue>
    </source>
</reference>
<comment type="caution">
    <text evidence="1">The sequence shown here is derived from an EMBL/GenBank/DDBJ whole genome shotgun (WGS) entry which is preliminary data.</text>
</comment>
<accession>A0AAE0W1N9</accession>
<organism evidence="1 2">
    <name type="scientific">Potamilus streckersoni</name>
    <dbReference type="NCBI Taxonomy" id="2493646"/>
    <lineage>
        <taxon>Eukaryota</taxon>
        <taxon>Metazoa</taxon>
        <taxon>Spiralia</taxon>
        <taxon>Lophotrochozoa</taxon>
        <taxon>Mollusca</taxon>
        <taxon>Bivalvia</taxon>
        <taxon>Autobranchia</taxon>
        <taxon>Heteroconchia</taxon>
        <taxon>Palaeoheterodonta</taxon>
        <taxon>Unionida</taxon>
        <taxon>Unionoidea</taxon>
        <taxon>Unionidae</taxon>
        <taxon>Ambleminae</taxon>
        <taxon>Lampsilini</taxon>
        <taxon>Potamilus</taxon>
    </lineage>
</organism>
<reference evidence="1" key="1">
    <citation type="journal article" date="2021" name="Genome Biol. Evol.">
        <title>A High-Quality Reference Genome for a Parasitic Bivalve with Doubly Uniparental Inheritance (Bivalvia: Unionida).</title>
        <authorList>
            <person name="Smith C.H."/>
        </authorList>
    </citation>
    <scope>NUCLEOTIDE SEQUENCE</scope>
    <source>
        <strain evidence="1">CHS0354</strain>
    </source>
</reference>
<dbReference type="Proteomes" id="UP001195483">
    <property type="component" value="Unassembled WGS sequence"/>
</dbReference>
<keyword evidence="2" id="KW-1185">Reference proteome</keyword>
<reference evidence="1" key="2">
    <citation type="journal article" date="2021" name="Genome Biol. Evol.">
        <title>Developing a high-quality reference genome for a parasitic bivalve with doubly uniparental inheritance (Bivalvia: Unionida).</title>
        <authorList>
            <person name="Smith C.H."/>
        </authorList>
    </citation>
    <scope>NUCLEOTIDE SEQUENCE</scope>
    <source>
        <strain evidence="1">CHS0354</strain>
        <tissue evidence="1">Mantle</tissue>
    </source>
</reference>
<evidence type="ECO:0000313" key="1">
    <source>
        <dbReference type="EMBL" id="KAK3597182.1"/>
    </source>
</evidence>
<gene>
    <name evidence="1" type="ORF">CHS0354_003680</name>
</gene>
<protein>
    <submittedName>
        <fullName evidence="1">Uncharacterized protein</fullName>
    </submittedName>
</protein>
<evidence type="ECO:0000313" key="2">
    <source>
        <dbReference type="Proteomes" id="UP001195483"/>
    </source>
</evidence>
<dbReference type="AlphaFoldDB" id="A0AAE0W1N9"/>
<name>A0AAE0W1N9_9BIVA</name>
<sequence length="73" mass="8450">MYRHCATIVINCDYCMMFARERIYMHSSMYAPLNCGIRFGEEPFDLVNTLDLINMQYCDGSALEMGHHLCDAC</sequence>
<proteinExistence type="predicted"/>
<dbReference type="EMBL" id="JAEAOA010000290">
    <property type="protein sequence ID" value="KAK3597182.1"/>
    <property type="molecule type" value="Genomic_DNA"/>
</dbReference>